<dbReference type="AlphaFoldDB" id="A0AA42J290"/>
<sequence>MRLLTKKELFTSLGIGTFLGLIVALILISYLMPSETIEANSMLTTFDIHEPTFFSFYNAHSEDHSFPDIINIPMEIYMAHPSLDTSNYHLINVRVSFYTGLACENGGYAERNAIGGPLQIGSLAAPQDIPFGTSFIIKNLPQDVSTDTFIVDDRGGAIKRINDNTIKVDVYVKRNPDESDAQYFDRTNALGIIYTKALYKLPHHS</sequence>
<keyword evidence="1" id="KW-0812">Transmembrane</keyword>
<proteinExistence type="predicted"/>
<keyword evidence="3" id="KW-1185">Reference proteome</keyword>
<dbReference type="RefSeq" id="WP_271013205.1">
    <property type="nucleotide sequence ID" value="NZ_JAQIFT010000062.1"/>
</dbReference>
<dbReference type="Proteomes" id="UP001169242">
    <property type="component" value="Unassembled WGS sequence"/>
</dbReference>
<protein>
    <submittedName>
        <fullName evidence="2">Uncharacterized protein</fullName>
    </submittedName>
</protein>
<gene>
    <name evidence="2" type="ORF">PBV87_17890</name>
</gene>
<name>A0AA42J290_9FIRM</name>
<keyword evidence="1" id="KW-1133">Transmembrane helix</keyword>
<feature type="transmembrane region" description="Helical" evidence="1">
    <location>
        <begin position="12"/>
        <end position="32"/>
    </location>
</feature>
<evidence type="ECO:0000256" key="1">
    <source>
        <dbReference type="SAM" id="Phobius"/>
    </source>
</evidence>
<comment type="caution">
    <text evidence="2">The sequence shown here is derived from an EMBL/GenBank/DDBJ whole genome shotgun (WGS) entry which is preliminary data.</text>
</comment>
<keyword evidence="1" id="KW-0472">Membrane</keyword>
<reference evidence="2" key="1">
    <citation type="journal article" date="2023" name="Int. J. Syst. Evol. Microbiol.">
        <title>&lt;i&gt;Holtiella tumoricola&lt;/i&gt; gen. nov. sp. nov., isolated from a human clinical sample.</title>
        <authorList>
            <person name="Allen-Vercoe E."/>
            <person name="Daigneault M.C."/>
            <person name="Vancuren S.J."/>
            <person name="Cochrane K."/>
            <person name="O'Neal L.L."/>
            <person name="Sankaranarayanan K."/>
            <person name="Lawson P.A."/>
        </authorList>
    </citation>
    <scope>NUCLEOTIDE SEQUENCE</scope>
    <source>
        <strain evidence="2">CC70A</strain>
    </source>
</reference>
<accession>A0AA42J290</accession>
<dbReference type="EMBL" id="JAQIFT010000062">
    <property type="protein sequence ID" value="MDA3733352.1"/>
    <property type="molecule type" value="Genomic_DNA"/>
</dbReference>
<evidence type="ECO:0000313" key="3">
    <source>
        <dbReference type="Proteomes" id="UP001169242"/>
    </source>
</evidence>
<evidence type="ECO:0000313" key="2">
    <source>
        <dbReference type="EMBL" id="MDA3733352.1"/>
    </source>
</evidence>
<organism evidence="2 3">
    <name type="scientific">Holtiella tumoricola</name>
    <dbReference type="NCBI Taxonomy" id="3018743"/>
    <lineage>
        <taxon>Bacteria</taxon>
        <taxon>Bacillati</taxon>
        <taxon>Bacillota</taxon>
        <taxon>Clostridia</taxon>
        <taxon>Lachnospirales</taxon>
        <taxon>Cellulosilyticaceae</taxon>
        <taxon>Holtiella</taxon>
    </lineage>
</organism>